<dbReference type="AlphaFoldDB" id="A0AAX3WYV1"/>
<keyword evidence="6" id="KW-0731">Sigma factor</keyword>
<dbReference type="RefSeq" id="WP_283870146.1">
    <property type="nucleotide sequence ID" value="NZ_CP126101.1"/>
</dbReference>
<evidence type="ECO:0000256" key="6">
    <source>
        <dbReference type="ARBA" id="ARBA00023082"/>
    </source>
</evidence>
<keyword evidence="8" id="KW-0804">Transcription</keyword>
<dbReference type="GO" id="GO:0001216">
    <property type="term" value="F:DNA-binding transcription activator activity"/>
    <property type="evidence" value="ECO:0007669"/>
    <property type="project" value="InterPro"/>
</dbReference>
<dbReference type="Pfam" id="PF00309">
    <property type="entry name" value="Sigma54_AID"/>
    <property type="match status" value="1"/>
</dbReference>
<evidence type="ECO:0000256" key="8">
    <source>
        <dbReference type="ARBA" id="ARBA00023163"/>
    </source>
</evidence>
<comment type="similarity">
    <text evidence="1">Belongs to the sigma-54 factor family.</text>
</comment>
<evidence type="ECO:0000256" key="1">
    <source>
        <dbReference type="ARBA" id="ARBA00008798"/>
    </source>
</evidence>
<evidence type="ECO:0000256" key="2">
    <source>
        <dbReference type="ARBA" id="ARBA00022478"/>
    </source>
</evidence>
<protein>
    <submittedName>
        <fullName evidence="11">RNA polymerase factor sigma-54</fullName>
    </submittedName>
</protein>
<accession>A0AAX3WYV1</accession>
<dbReference type="Proteomes" id="UP001178322">
    <property type="component" value="Chromosome"/>
</dbReference>
<evidence type="ECO:0000256" key="4">
    <source>
        <dbReference type="ARBA" id="ARBA00022695"/>
    </source>
</evidence>
<keyword evidence="4" id="KW-0548">Nucleotidyltransferase</keyword>
<gene>
    <name evidence="11" type="primary">rpoN</name>
    <name evidence="11" type="ORF">QNH24_25820</name>
</gene>
<evidence type="ECO:0000313" key="12">
    <source>
        <dbReference type="Proteomes" id="UP001178322"/>
    </source>
</evidence>
<dbReference type="Pfam" id="PF04963">
    <property type="entry name" value="Sigma54_CBD"/>
    <property type="match status" value="1"/>
</dbReference>
<dbReference type="PIRSF" id="PIRSF000774">
    <property type="entry name" value="RpoN"/>
    <property type="match status" value="1"/>
</dbReference>
<dbReference type="PROSITE" id="PS50044">
    <property type="entry name" value="SIGMA54_3"/>
    <property type="match status" value="1"/>
</dbReference>
<keyword evidence="3" id="KW-0808">Transferase</keyword>
<name>A0AAX3WYV1_9BACI</name>
<keyword evidence="2" id="KW-0240">DNA-directed RNA polymerase</keyword>
<reference evidence="11" key="1">
    <citation type="submission" date="2023-05" db="EMBL/GenBank/DDBJ databases">
        <title>Comparative genomics of Bacillaceae isolates and their secondary metabolite potential.</title>
        <authorList>
            <person name="Song L."/>
            <person name="Nielsen L.J."/>
            <person name="Mohite O."/>
            <person name="Xu X."/>
            <person name="Weber T."/>
            <person name="Kovacs A.T."/>
        </authorList>
    </citation>
    <scope>NUCLEOTIDE SEQUENCE</scope>
    <source>
        <strain evidence="11">LY1</strain>
    </source>
</reference>
<dbReference type="NCBIfam" id="TIGR02395">
    <property type="entry name" value="rpoN_sigma"/>
    <property type="match status" value="1"/>
</dbReference>
<dbReference type="InterPro" id="IPR007634">
    <property type="entry name" value="RNA_pol_sigma_54_DNA-bd"/>
</dbReference>
<evidence type="ECO:0000256" key="7">
    <source>
        <dbReference type="ARBA" id="ARBA00023125"/>
    </source>
</evidence>
<dbReference type="PANTHER" id="PTHR32248:SF4">
    <property type="entry name" value="RNA POLYMERASE SIGMA-54 FACTOR"/>
    <property type="match status" value="1"/>
</dbReference>
<dbReference type="GO" id="GO:0016987">
    <property type="term" value="F:sigma factor activity"/>
    <property type="evidence" value="ECO:0007669"/>
    <property type="project" value="UniProtKB-KW"/>
</dbReference>
<dbReference type="EMBL" id="CP126101">
    <property type="protein sequence ID" value="WHY51625.1"/>
    <property type="molecule type" value="Genomic_DNA"/>
</dbReference>
<dbReference type="GO" id="GO:0000428">
    <property type="term" value="C:DNA-directed RNA polymerase complex"/>
    <property type="evidence" value="ECO:0007669"/>
    <property type="project" value="UniProtKB-KW"/>
</dbReference>
<keyword evidence="7" id="KW-0238">DNA-binding</keyword>
<feature type="domain" description="RNA polymerase sigma factor 54 DNA-binding" evidence="9">
    <location>
        <begin position="261"/>
        <end position="417"/>
    </location>
</feature>
<dbReference type="PRINTS" id="PR00045">
    <property type="entry name" value="SIGMA54FCT"/>
</dbReference>
<dbReference type="PANTHER" id="PTHR32248">
    <property type="entry name" value="RNA POLYMERASE SIGMA-54 FACTOR"/>
    <property type="match status" value="1"/>
</dbReference>
<organism evidence="11 12">
    <name type="scientific">Lysinibacillus pakistanensis</name>
    <dbReference type="NCBI Taxonomy" id="759811"/>
    <lineage>
        <taxon>Bacteria</taxon>
        <taxon>Bacillati</taxon>
        <taxon>Bacillota</taxon>
        <taxon>Bacilli</taxon>
        <taxon>Bacillales</taxon>
        <taxon>Bacillaceae</taxon>
        <taxon>Lysinibacillus</taxon>
    </lineage>
</organism>
<sequence length="419" mass="49140">MRLEVNQKLDLKLAMTKQLRQAIELLQMPSDELETFLIEQSLSNPLIEVKDSFHFKEGYHTSKYMNLPENNAEYRISNVDQLLSEIRLTYHSSEDYQLLQQLILNLNEFGYLPNATQLFSQSQYNHALQLLKNLDYVGVGATNLKHCLLLQLEAFYPDELFAKEIIQYHLEKLADRKWNDIKKCLQIDEEELKYSINIIKSLNPKPFKPDYSSMSEVVRPDIIIDIKDDFITYALSNWFSPSITMTKIESMYLSAEDQKQMNKWEKDYNWLSQSLEQRRETMIAIMEYLIQEQLEALKNGLQFIKPMTLKDISVAINRHESTVSRATMNKYIQAPWGTFLMKNLFSSKVTTHSGEDISKEKIKIQILELVKNENKKKPLSDNKILELICSQEEVELSRRTIAKYRVELNIPSSSKRKEL</sequence>
<feature type="domain" description="RNA polymerase sigma factor 54 core-binding" evidence="10">
    <location>
        <begin position="70"/>
        <end position="246"/>
    </location>
</feature>
<dbReference type="GO" id="GO:0003677">
    <property type="term" value="F:DNA binding"/>
    <property type="evidence" value="ECO:0007669"/>
    <property type="project" value="UniProtKB-KW"/>
</dbReference>
<dbReference type="PROSITE" id="PS00718">
    <property type="entry name" value="SIGMA54_2"/>
    <property type="match status" value="1"/>
</dbReference>
<evidence type="ECO:0000259" key="9">
    <source>
        <dbReference type="Pfam" id="PF04552"/>
    </source>
</evidence>
<keyword evidence="5" id="KW-0805">Transcription regulation</keyword>
<dbReference type="GO" id="GO:0006352">
    <property type="term" value="P:DNA-templated transcription initiation"/>
    <property type="evidence" value="ECO:0007669"/>
    <property type="project" value="InterPro"/>
</dbReference>
<proteinExistence type="inferred from homology"/>
<dbReference type="InterPro" id="IPR000394">
    <property type="entry name" value="RNA_pol_sigma_54"/>
</dbReference>
<dbReference type="Pfam" id="PF04552">
    <property type="entry name" value="Sigma54_DBD"/>
    <property type="match status" value="1"/>
</dbReference>
<evidence type="ECO:0000256" key="3">
    <source>
        <dbReference type="ARBA" id="ARBA00022679"/>
    </source>
</evidence>
<evidence type="ECO:0000256" key="5">
    <source>
        <dbReference type="ARBA" id="ARBA00023015"/>
    </source>
</evidence>
<evidence type="ECO:0000259" key="10">
    <source>
        <dbReference type="Pfam" id="PF04963"/>
    </source>
</evidence>
<dbReference type="Gene3D" id="1.10.10.60">
    <property type="entry name" value="Homeodomain-like"/>
    <property type="match status" value="1"/>
</dbReference>
<dbReference type="GO" id="GO:0016779">
    <property type="term" value="F:nucleotidyltransferase activity"/>
    <property type="evidence" value="ECO:0007669"/>
    <property type="project" value="UniProtKB-KW"/>
</dbReference>
<dbReference type="InterPro" id="IPR007046">
    <property type="entry name" value="RNA_pol_sigma_54_core-bd"/>
</dbReference>
<evidence type="ECO:0000313" key="11">
    <source>
        <dbReference type="EMBL" id="WHY51625.1"/>
    </source>
</evidence>